<organism evidence="1 2">
    <name type="scientific">Actinoplanes oblitus</name>
    <dbReference type="NCBI Taxonomy" id="3040509"/>
    <lineage>
        <taxon>Bacteria</taxon>
        <taxon>Bacillati</taxon>
        <taxon>Actinomycetota</taxon>
        <taxon>Actinomycetes</taxon>
        <taxon>Micromonosporales</taxon>
        <taxon>Micromonosporaceae</taxon>
        <taxon>Actinoplanes</taxon>
    </lineage>
</organism>
<reference evidence="1 2" key="1">
    <citation type="submission" date="2023-06" db="EMBL/GenBank/DDBJ databases">
        <authorList>
            <person name="Yushchuk O."/>
            <person name="Binda E."/>
            <person name="Ruckert-Reed C."/>
            <person name="Fedorenko V."/>
            <person name="Kalinowski J."/>
            <person name="Marinelli F."/>
        </authorList>
    </citation>
    <scope>NUCLEOTIDE SEQUENCE [LARGE SCALE GENOMIC DNA]</scope>
    <source>
        <strain evidence="1 2">NRRL 3884</strain>
    </source>
</reference>
<sequence>MATKLSQRLSDGTTITVRRSRTLIGTQFVEVHSVRGVAKHALLWMDGGMYVLYGKGDMMRIRHPDYSFAPTEAEAGRKALAFFVDSAESVIEHAKSEGIPVADCY</sequence>
<evidence type="ECO:0000313" key="2">
    <source>
        <dbReference type="Proteomes" id="UP001240150"/>
    </source>
</evidence>
<gene>
    <name evidence="1" type="ORF">ACTOB_007922</name>
</gene>
<dbReference type="EMBL" id="CP126980">
    <property type="protein sequence ID" value="WIM95789.1"/>
    <property type="molecule type" value="Genomic_DNA"/>
</dbReference>
<keyword evidence="2" id="KW-1185">Reference proteome</keyword>
<dbReference type="Proteomes" id="UP001240150">
    <property type="component" value="Chromosome"/>
</dbReference>
<accession>A0ABY8WHF3</accession>
<name>A0ABY8WHF3_9ACTN</name>
<dbReference type="RefSeq" id="WP_284917101.1">
    <property type="nucleotide sequence ID" value="NZ_CP126980.1"/>
</dbReference>
<evidence type="ECO:0000313" key="1">
    <source>
        <dbReference type="EMBL" id="WIM95789.1"/>
    </source>
</evidence>
<proteinExistence type="predicted"/>
<protein>
    <submittedName>
        <fullName evidence="1">Uncharacterized protein</fullName>
    </submittedName>
</protein>